<dbReference type="EMBL" id="CAJVQB010050722">
    <property type="protein sequence ID" value="CAG8835060.1"/>
    <property type="molecule type" value="Genomic_DNA"/>
</dbReference>
<evidence type="ECO:0000313" key="1">
    <source>
        <dbReference type="EMBL" id="CAG8835060.1"/>
    </source>
</evidence>
<accession>A0ABN7WL60</accession>
<keyword evidence="2" id="KW-1185">Reference proteome</keyword>
<name>A0ABN7WL60_GIGMA</name>
<dbReference type="Gene3D" id="3.40.50.300">
    <property type="entry name" value="P-loop containing nucleotide triphosphate hydrolases"/>
    <property type="match status" value="1"/>
</dbReference>
<feature type="non-terminal residue" evidence="1">
    <location>
        <position position="92"/>
    </location>
</feature>
<organism evidence="1 2">
    <name type="scientific">Gigaspora margarita</name>
    <dbReference type="NCBI Taxonomy" id="4874"/>
    <lineage>
        <taxon>Eukaryota</taxon>
        <taxon>Fungi</taxon>
        <taxon>Fungi incertae sedis</taxon>
        <taxon>Mucoromycota</taxon>
        <taxon>Glomeromycotina</taxon>
        <taxon>Glomeromycetes</taxon>
        <taxon>Diversisporales</taxon>
        <taxon>Gigasporaceae</taxon>
        <taxon>Gigaspora</taxon>
    </lineage>
</organism>
<evidence type="ECO:0000313" key="2">
    <source>
        <dbReference type="Proteomes" id="UP000789901"/>
    </source>
</evidence>
<sequence>LTKPDTIEEGTHDKWLKIMRNETHRLDLDYYEHSRQDEINVILYIIKSQTRSLGKDPIRERIGVVKLRLKLSDLLIQSIIRGLPSVRKEIES</sequence>
<dbReference type="Proteomes" id="UP000789901">
    <property type="component" value="Unassembled WGS sequence"/>
</dbReference>
<feature type="non-terminal residue" evidence="1">
    <location>
        <position position="1"/>
    </location>
</feature>
<proteinExistence type="predicted"/>
<dbReference type="InterPro" id="IPR027417">
    <property type="entry name" value="P-loop_NTPase"/>
</dbReference>
<gene>
    <name evidence="1" type="ORF">GMARGA_LOCUS32377</name>
</gene>
<protein>
    <submittedName>
        <fullName evidence="1">11012_t:CDS:1</fullName>
    </submittedName>
</protein>
<comment type="caution">
    <text evidence="1">The sequence shown here is derived from an EMBL/GenBank/DDBJ whole genome shotgun (WGS) entry which is preliminary data.</text>
</comment>
<reference evidence="1 2" key="1">
    <citation type="submission" date="2021-06" db="EMBL/GenBank/DDBJ databases">
        <authorList>
            <person name="Kallberg Y."/>
            <person name="Tangrot J."/>
            <person name="Rosling A."/>
        </authorList>
    </citation>
    <scope>NUCLEOTIDE SEQUENCE [LARGE SCALE GENOMIC DNA]</scope>
    <source>
        <strain evidence="1 2">120-4 pot B 10/14</strain>
    </source>
</reference>